<name>A0ABZ2LDZ4_9BACT</name>
<evidence type="ECO:0000256" key="1">
    <source>
        <dbReference type="ARBA" id="ARBA00007664"/>
    </source>
</evidence>
<organism evidence="6 7">
    <name type="scientific">Pendulispora rubella</name>
    <dbReference type="NCBI Taxonomy" id="2741070"/>
    <lineage>
        <taxon>Bacteria</taxon>
        <taxon>Pseudomonadati</taxon>
        <taxon>Myxococcota</taxon>
        <taxon>Myxococcia</taxon>
        <taxon>Myxococcales</taxon>
        <taxon>Sorangiineae</taxon>
        <taxon>Pendulisporaceae</taxon>
        <taxon>Pendulispora</taxon>
    </lineage>
</organism>
<feature type="domain" description="Peptidase S1" evidence="5">
    <location>
        <begin position="34"/>
        <end position="305"/>
    </location>
</feature>
<dbReference type="InterPro" id="IPR050430">
    <property type="entry name" value="Peptidase_S1"/>
</dbReference>
<dbReference type="InterPro" id="IPR009003">
    <property type="entry name" value="Peptidase_S1_PA"/>
</dbReference>
<dbReference type="PROSITE" id="PS50240">
    <property type="entry name" value="TRYPSIN_DOM"/>
    <property type="match status" value="1"/>
</dbReference>
<evidence type="ECO:0000259" key="5">
    <source>
        <dbReference type="PROSITE" id="PS50240"/>
    </source>
</evidence>
<evidence type="ECO:0000256" key="2">
    <source>
        <dbReference type="ARBA" id="ARBA00023157"/>
    </source>
</evidence>
<keyword evidence="2" id="KW-1015">Disulfide bond</keyword>
<dbReference type="SMART" id="SM00020">
    <property type="entry name" value="Tryp_SPc"/>
    <property type="match status" value="1"/>
</dbReference>
<dbReference type="PROSITE" id="PS51257">
    <property type="entry name" value="PROKAR_LIPOPROTEIN"/>
    <property type="match status" value="1"/>
</dbReference>
<dbReference type="RefSeq" id="WP_394838827.1">
    <property type="nucleotide sequence ID" value="NZ_CP089929.1"/>
</dbReference>
<dbReference type="Proteomes" id="UP001374803">
    <property type="component" value="Chromosome"/>
</dbReference>
<sequence length="426" mass="43960">MQRAHVLAACFVAAATTACSADRNEDSRASSTEIISGADSSAAQDETVLLMRYQPSGVIVTIERCTGTLIAPNLVLTARHCVSATDDNAASCKDNGVHEDFQVGGLYVFTGAQSPGDLRKAETYEKAAAKGKKIYTDKGTNLCGHDLALLALDRPIPNAKIAPIRLYTRAAAGDPFTAVGWGMTENSNSGNSGTEPAVRKQRTGLTVTAVGPAAASSSHPELTAVDFMTGESICAGDSGGPAFSDDTHAVIGVVSRGGNGTSGEPRGCIGSNTTNVYTETAPFKTLILEAFGDVGETPWVEGSGDPGKARFGQACQGPTDCQSGLCYQGACTLDCFSTACPTGYECSLEGNQKVCKVPVGSRGADAGPNNPSTPSETEIAGGSCSASPRRAPFAYGALASAMFALALAMRRRRASNLTDRAESRSR</sequence>
<dbReference type="InterPro" id="IPR001314">
    <property type="entry name" value="Peptidase_S1A"/>
</dbReference>
<dbReference type="PRINTS" id="PR00722">
    <property type="entry name" value="CHYMOTRYPSIN"/>
</dbReference>
<feature type="region of interest" description="Disordered" evidence="3">
    <location>
        <begin position="362"/>
        <end position="384"/>
    </location>
</feature>
<dbReference type="SUPFAM" id="SSF50494">
    <property type="entry name" value="Trypsin-like serine proteases"/>
    <property type="match status" value="1"/>
</dbReference>
<accession>A0ABZ2LDZ4</accession>
<reference evidence="6" key="1">
    <citation type="submission" date="2021-12" db="EMBL/GenBank/DDBJ databases">
        <title>Discovery of the Pendulisporaceae a myxobacterial family with distinct sporulation behavior and unique specialized metabolism.</title>
        <authorList>
            <person name="Garcia R."/>
            <person name="Popoff A."/>
            <person name="Bader C.D."/>
            <person name="Loehr J."/>
            <person name="Walesch S."/>
            <person name="Walt C."/>
            <person name="Boldt J."/>
            <person name="Bunk B."/>
            <person name="Haeckl F.J.F.P.J."/>
            <person name="Gunesch A.P."/>
            <person name="Birkelbach J."/>
            <person name="Nuebel U."/>
            <person name="Pietschmann T."/>
            <person name="Bach T."/>
            <person name="Mueller R."/>
        </authorList>
    </citation>
    <scope>NUCLEOTIDE SEQUENCE</scope>
    <source>
        <strain evidence="6">MSr11367</strain>
    </source>
</reference>
<evidence type="ECO:0000313" key="6">
    <source>
        <dbReference type="EMBL" id="WXB09156.1"/>
    </source>
</evidence>
<dbReference type="Pfam" id="PF00089">
    <property type="entry name" value="Trypsin"/>
    <property type="match status" value="1"/>
</dbReference>
<keyword evidence="7" id="KW-1185">Reference proteome</keyword>
<dbReference type="EMBL" id="CP089983">
    <property type="protein sequence ID" value="WXB09156.1"/>
    <property type="molecule type" value="Genomic_DNA"/>
</dbReference>
<gene>
    <name evidence="6" type="ORF">LVJ94_18210</name>
</gene>
<dbReference type="Gene3D" id="2.40.10.10">
    <property type="entry name" value="Trypsin-like serine proteases"/>
    <property type="match status" value="1"/>
</dbReference>
<evidence type="ECO:0000256" key="3">
    <source>
        <dbReference type="SAM" id="MobiDB-lite"/>
    </source>
</evidence>
<dbReference type="InterPro" id="IPR043504">
    <property type="entry name" value="Peptidase_S1_PA_chymotrypsin"/>
</dbReference>
<protein>
    <submittedName>
        <fullName evidence="6">S1 family peptidase</fullName>
    </submittedName>
</protein>
<dbReference type="PANTHER" id="PTHR24276:SF98">
    <property type="entry name" value="FI18310P1-RELATED"/>
    <property type="match status" value="1"/>
</dbReference>
<keyword evidence="4" id="KW-0812">Transmembrane</keyword>
<dbReference type="PANTHER" id="PTHR24276">
    <property type="entry name" value="POLYSERASE-RELATED"/>
    <property type="match status" value="1"/>
</dbReference>
<keyword evidence="4" id="KW-0472">Membrane</keyword>
<proteinExistence type="inferred from homology"/>
<feature type="transmembrane region" description="Helical" evidence="4">
    <location>
        <begin position="393"/>
        <end position="410"/>
    </location>
</feature>
<dbReference type="InterPro" id="IPR001254">
    <property type="entry name" value="Trypsin_dom"/>
</dbReference>
<keyword evidence="4" id="KW-1133">Transmembrane helix</keyword>
<evidence type="ECO:0000256" key="4">
    <source>
        <dbReference type="SAM" id="Phobius"/>
    </source>
</evidence>
<comment type="similarity">
    <text evidence="1">Belongs to the peptidase S1 family.</text>
</comment>
<evidence type="ECO:0000313" key="7">
    <source>
        <dbReference type="Proteomes" id="UP001374803"/>
    </source>
</evidence>